<dbReference type="InterPro" id="IPR002347">
    <property type="entry name" value="SDR_fam"/>
</dbReference>
<organism evidence="2 3">
    <name type="scientific">Pseudonocardia ailaonensis</name>
    <dbReference type="NCBI Taxonomy" id="367279"/>
    <lineage>
        <taxon>Bacteria</taxon>
        <taxon>Bacillati</taxon>
        <taxon>Actinomycetota</taxon>
        <taxon>Actinomycetes</taxon>
        <taxon>Pseudonocardiales</taxon>
        <taxon>Pseudonocardiaceae</taxon>
        <taxon>Pseudonocardia</taxon>
    </lineage>
</organism>
<dbReference type="Pfam" id="PF00106">
    <property type="entry name" value="adh_short"/>
    <property type="match status" value="1"/>
</dbReference>
<keyword evidence="1" id="KW-0560">Oxidoreductase</keyword>
<dbReference type="Proteomes" id="UP001500449">
    <property type="component" value="Unassembled WGS sequence"/>
</dbReference>
<dbReference type="EMBL" id="BAAAQK010000007">
    <property type="protein sequence ID" value="GAA1849620.1"/>
    <property type="molecule type" value="Genomic_DNA"/>
</dbReference>
<sequence length="282" mass="29483">MGALGGRTVLVTGATSGLGHESARLLVGAGARVLGTGRDPSRVPPGVEPVALDLADLDSVRAVAAEVRERTGDRLDVLMNNAGVMGVPPAVTIDGFERQIATNHLGHAALTWLLLPALRNGPASRIVVVSSLAHRGGGLDVDDLHFQRRAYRPGTAYSQSKLANLLFAAELDRRLRGESTIAVAAHPGMTDTDLLGASLRARGAGWLARPVNLLTTQRIGIGVLPQLFAAVGPVEGGAYVGPRFEVRGHPAPARRSAAARDLSLAARLWDVTIAETGIRPDL</sequence>
<evidence type="ECO:0000256" key="1">
    <source>
        <dbReference type="ARBA" id="ARBA00023002"/>
    </source>
</evidence>
<accession>A0ABN2N303</accession>
<reference evidence="2 3" key="1">
    <citation type="journal article" date="2019" name="Int. J. Syst. Evol. Microbiol.">
        <title>The Global Catalogue of Microorganisms (GCM) 10K type strain sequencing project: providing services to taxonomists for standard genome sequencing and annotation.</title>
        <authorList>
            <consortium name="The Broad Institute Genomics Platform"/>
            <consortium name="The Broad Institute Genome Sequencing Center for Infectious Disease"/>
            <person name="Wu L."/>
            <person name="Ma J."/>
        </authorList>
    </citation>
    <scope>NUCLEOTIDE SEQUENCE [LARGE SCALE GENOMIC DNA]</scope>
    <source>
        <strain evidence="2 3">JCM 16009</strain>
    </source>
</reference>
<dbReference type="InterPro" id="IPR036291">
    <property type="entry name" value="NAD(P)-bd_dom_sf"/>
</dbReference>
<dbReference type="PANTHER" id="PTHR43157">
    <property type="entry name" value="PHOSPHATIDYLINOSITOL-GLYCAN BIOSYNTHESIS CLASS F PROTEIN-RELATED"/>
    <property type="match status" value="1"/>
</dbReference>
<dbReference type="Gene3D" id="3.40.50.720">
    <property type="entry name" value="NAD(P)-binding Rossmann-like Domain"/>
    <property type="match status" value="1"/>
</dbReference>
<evidence type="ECO:0000313" key="3">
    <source>
        <dbReference type="Proteomes" id="UP001500449"/>
    </source>
</evidence>
<protein>
    <submittedName>
        <fullName evidence="2">SDR family NAD(P)-dependent oxidoreductase</fullName>
    </submittedName>
</protein>
<proteinExistence type="predicted"/>
<keyword evidence="3" id="KW-1185">Reference proteome</keyword>
<comment type="caution">
    <text evidence="2">The sequence shown here is derived from an EMBL/GenBank/DDBJ whole genome shotgun (WGS) entry which is preliminary data.</text>
</comment>
<dbReference type="PANTHER" id="PTHR43157:SF31">
    <property type="entry name" value="PHOSPHATIDYLINOSITOL-GLYCAN BIOSYNTHESIS CLASS F PROTEIN"/>
    <property type="match status" value="1"/>
</dbReference>
<gene>
    <name evidence="2" type="ORF">GCM10009836_31750</name>
</gene>
<dbReference type="SUPFAM" id="SSF51735">
    <property type="entry name" value="NAD(P)-binding Rossmann-fold domains"/>
    <property type="match status" value="1"/>
</dbReference>
<evidence type="ECO:0000313" key="2">
    <source>
        <dbReference type="EMBL" id="GAA1849620.1"/>
    </source>
</evidence>
<dbReference type="PRINTS" id="PR00081">
    <property type="entry name" value="GDHRDH"/>
</dbReference>
<name>A0ABN2N303_9PSEU</name>